<organism evidence="3 4">
    <name type="scientific">Halovenus salina</name>
    <dbReference type="NCBI Taxonomy" id="1510225"/>
    <lineage>
        <taxon>Archaea</taxon>
        <taxon>Methanobacteriati</taxon>
        <taxon>Methanobacteriota</taxon>
        <taxon>Stenosarchaea group</taxon>
        <taxon>Halobacteria</taxon>
        <taxon>Halobacteriales</taxon>
        <taxon>Haloarculaceae</taxon>
        <taxon>Halovenus</taxon>
    </lineage>
</organism>
<keyword evidence="4" id="KW-1185">Reference proteome</keyword>
<accession>A0ABD5VY47</accession>
<dbReference type="Proteomes" id="UP001596445">
    <property type="component" value="Unassembled WGS sequence"/>
</dbReference>
<dbReference type="AlphaFoldDB" id="A0ABD5VY47"/>
<evidence type="ECO:0000256" key="1">
    <source>
        <dbReference type="SAM" id="MobiDB-lite"/>
    </source>
</evidence>
<feature type="domain" description="DUF3592" evidence="2">
    <location>
        <begin position="46"/>
        <end position="131"/>
    </location>
</feature>
<dbReference type="RefSeq" id="WP_382183583.1">
    <property type="nucleotide sequence ID" value="NZ_JBHSZI010000001.1"/>
</dbReference>
<evidence type="ECO:0000313" key="4">
    <source>
        <dbReference type="Proteomes" id="UP001596445"/>
    </source>
</evidence>
<protein>
    <submittedName>
        <fullName evidence="3">DUF3592 domain-containing protein</fullName>
    </submittedName>
</protein>
<comment type="caution">
    <text evidence="3">The sequence shown here is derived from an EMBL/GenBank/DDBJ whole genome shotgun (WGS) entry which is preliminary data.</text>
</comment>
<evidence type="ECO:0000313" key="3">
    <source>
        <dbReference type="EMBL" id="MFC7056891.1"/>
    </source>
</evidence>
<dbReference type="Pfam" id="PF12158">
    <property type="entry name" value="DUF3592"/>
    <property type="match status" value="1"/>
</dbReference>
<feature type="region of interest" description="Disordered" evidence="1">
    <location>
        <begin position="82"/>
        <end position="136"/>
    </location>
</feature>
<reference evidence="3 4" key="1">
    <citation type="journal article" date="2019" name="Int. J. Syst. Evol. Microbiol.">
        <title>The Global Catalogue of Microorganisms (GCM) 10K type strain sequencing project: providing services to taxonomists for standard genome sequencing and annotation.</title>
        <authorList>
            <consortium name="The Broad Institute Genomics Platform"/>
            <consortium name="The Broad Institute Genome Sequencing Center for Infectious Disease"/>
            <person name="Wu L."/>
            <person name="Ma J."/>
        </authorList>
    </citation>
    <scope>NUCLEOTIDE SEQUENCE [LARGE SCALE GENOMIC DNA]</scope>
    <source>
        <strain evidence="3 4">JCM 30072</strain>
    </source>
</reference>
<sequence length="151" mass="16166">MSSGSGGRAGFLVVLALVVVGGGLATVGWVDYARTNEIVASAEETEVTVLESSLSESGGPAEDRSYTVTIVYEYEVDGQTYQSSSVRPGLSDRSYSQRRRAQTLADKYPVGERRTGYVHPNEPDQSYLEQPSRADRLRDNALNAGTVAVGG</sequence>
<proteinExistence type="predicted"/>
<dbReference type="InterPro" id="IPR021994">
    <property type="entry name" value="DUF3592"/>
</dbReference>
<evidence type="ECO:0000259" key="2">
    <source>
        <dbReference type="Pfam" id="PF12158"/>
    </source>
</evidence>
<name>A0ABD5VY47_9EURY</name>
<gene>
    <name evidence="3" type="ORF">ACFQQG_00230</name>
</gene>
<dbReference type="EMBL" id="JBHSZI010000001">
    <property type="protein sequence ID" value="MFC7056891.1"/>
    <property type="molecule type" value="Genomic_DNA"/>
</dbReference>